<evidence type="ECO:0000256" key="3">
    <source>
        <dbReference type="ARBA" id="ARBA00023237"/>
    </source>
</evidence>
<feature type="domain" description="Outer membrane protein beta-barrel" evidence="4">
    <location>
        <begin position="373"/>
        <end position="771"/>
    </location>
</feature>
<evidence type="ECO:0000313" key="5">
    <source>
        <dbReference type="EMBL" id="SKB42801.1"/>
    </source>
</evidence>
<dbReference type="Gene3D" id="2.60.40.1120">
    <property type="entry name" value="Carboxypeptidase-like, regulatory domain"/>
    <property type="match status" value="1"/>
</dbReference>
<dbReference type="EMBL" id="FUZE01000001">
    <property type="protein sequence ID" value="SKB42801.1"/>
    <property type="molecule type" value="Genomic_DNA"/>
</dbReference>
<keyword evidence="5" id="KW-0675">Receptor</keyword>
<dbReference type="SUPFAM" id="SSF49478">
    <property type="entry name" value="Cna protein B-type domain"/>
    <property type="match status" value="1"/>
</dbReference>
<dbReference type="InterPro" id="IPR041700">
    <property type="entry name" value="OMP_b-brl_3"/>
</dbReference>
<evidence type="ECO:0000313" key="6">
    <source>
        <dbReference type="EMBL" id="SQA91877.1"/>
    </source>
</evidence>
<name>A0AAX2IPX6_9FLAO</name>
<dbReference type="KEGG" id="cbp:EB354_17460"/>
<dbReference type="Proteomes" id="UP000190669">
    <property type="component" value="Unassembled WGS sequence"/>
</dbReference>
<dbReference type="EMBL" id="UAVR01000018">
    <property type="protein sequence ID" value="SQA91877.1"/>
    <property type="molecule type" value="Genomic_DNA"/>
</dbReference>
<protein>
    <submittedName>
        <fullName evidence="5">Outer membrane receptor proteins, mostly Fe transport</fullName>
    </submittedName>
</protein>
<comment type="caution">
    <text evidence="6">The sequence shown here is derived from an EMBL/GenBank/DDBJ whole genome shotgun (WGS) entry which is preliminary data.</text>
</comment>
<keyword evidence="7" id="KW-1185">Reference proteome</keyword>
<dbReference type="Gene3D" id="2.40.170.20">
    <property type="entry name" value="TonB-dependent receptor, beta-barrel domain"/>
    <property type="match status" value="1"/>
</dbReference>
<dbReference type="GO" id="GO:0009279">
    <property type="term" value="C:cell outer membrane"/>
    <property type="evidence" value="ECO:0007669"/>
    <property type="project" value="UniProtKB-SubCell"/>
</dbReference>
<evidence type="ECO:0000256" key="1">
    <source>
        <dbReference type="ARBA" id="ARBA00004442"/>
    </source>
</evidence>
<dbReference type="AlphaFoldDB" id="A0AAX2IPX6"/>
<dbReference type="SUPFAM" id="SSF56935">
    <property type="entry name" value="Porins"/>
    <property type="match status" value="1"/>
</dbReference>
<organism evidence="6 8">
    <name type="scientific">Chryseobacterium balustinum</name>
    <dbReference type="NCBI Taxonomy" id="246"/>
    <lineage>
        <taxon>Bacteria</taxon>
        <taxon>Pseudomonadati</taxon>
        <taxon>Bacteroidota</taxon>
        <taxon>Flavobacteriia</taxon>
        <taxon>Flavobacteriales</taxon>
        <taxon>Weeksellaceae</taxon>
        <taxon>Chryseobacterium group</taxon>
        <taxon>Chryseobacterium</taxon>
    </lineage>
</organism>
<proteinExistence type="predicted"/>
<reference evidence="6 8" key="2">
    <citation type="submission" date="2018-06" db="EMBL/GenBank/DDBJ databases">
        <authorList>
            <consortium name="Pathogen Informatics"/>
            <person name="Doyle S."/>
        </authorList>
    </citation>
    <scope>NUCLEOTIDE SEQUENCE [LARGE SCALE GENOMIC DNA]</scope>
    <source>
        <strain evidence="6 8">NCTC11212</strain>
    </source>
</reference>
<evidence type="ECO:0000259" key="4">
    <source>
        <dbReference type="Pfam" id="PF14905"/>
    </source>
</evidence>
<accession>A0AAX2IPX6</accession>
<keyword evidence="2" id="KW-0472">Membrane</keyword>
<evidence type="ECO:0000256" key="2">
    <source>
        <dbReference type="ARBA" id="ARBA00023136"/>
    </source>
</evidence>
<sequence length="793" mass="92653">MYKYLLFLLFLVFPVFMFSQSQKISGTVFNADKEKLDSVKVELYNHENTLIKSFFTDSEGRFLFDDLSSTSFKLKINNEKYLSFEKNIEAENEIEALNIILKNNQKDIEAVTITKKKPLVKRKVDRLEFNVENSNISSLNAWEILKKTPQVTINNDVLAVKGGTSVLITINDKKVMMTGEELKNFLENTQGDDVKSVEVITNPPAKYEAQGGAVLNIVMKKNKIEGYRGILSSKYIQTQYAKGVAGLSQYYKKDKLSVMGSYFRGGGTYYREGTDYVNYPEDGTTWISTMNRKDQNKNQNTVNFNVEYEIDSLTTASLNYSGFFAPKSYGTYFVPTLIYNTQNVAESNYTTINDHHSRTINNSLSFQIDRKLNKKSSLSWINYFTANNSNAYQNVLTYLNFKDEQPRETNFMTNNKSNVQLYSTQLDYQWKNDKLELESGAKYSFVKTNSLLDFSDNENGEFQYRPEKSSLFDYKEHNFGIYTSMAYNLGKWNFKGGLRAEMTDLEGVVSEPYEVNKNNYWSFFPTFFAQYTTENKHEFGFSYGKRISRPFYSWLNPAKSYYNLFSYYQGDPKLKATIIHNLNLTYSFKNWNLDFYYRKEIFPSMEISYQQHENNNLIYYFTNIEKGEAYGVNLYKSFEIKPWWSLIISENLEHNENYFKGIDGALNKNKVWNWVSNVSTSFTLDKNSDWKMEAGHKYYSPSIQGTFKISSQWSAYFVMNRKFFNKKLEAAFIFNDIFRSTQQKISTKYGNQDNYFLDYQDTQGFTFSLKYNFGNQSVKNSKTIKKADEQERL</sequence>
<dbReference type="Proteomes" id="UP000251937">
    <property type="component" value="Unassembled WGS sequence"/>
</dbReference>
<gene>
    <name evidence="6" type="ORF">NCTC11212_03514</name>
    <name evidence="5" type="ORF">SAMN05421800_101673</name>
</gene>
<dbReference type="Pfam" id="PF14905">
    <property type="entry name" value="OMP_b-brl_3"/>
    <property type="match status" value="1"/>
</dbReference>
<dbReference type="InterPro" id="IPR036942">
    <property type="entry name" value="Beta-barrel_TonB_sf"/>
</dbReference>
<keyword evidence="3" id="KW-0998">Cell outer membrane</keyword>
<comment type="subcellular location">
    <subcellularLocation>
        <location evidence="1">Cell outer membrane</location>
    </subcellularLocation>
</comment>
<evidence type="ECO:0000313" key="8">
    <source>
        <dbReference type="Proteomes" id="UP000251937"/>
    </source>
</evidence>
<dbReference type="Pfam" id="PF13620">
    <property type="entry name" value="CarboxypepD_reg"/>
    <property type="match status" value="1"/>
</dbReference>
<evidence type="ECO:0000313" key="7">
    <source>
        <dbReference type="Proteomes" id="UP000190669"/>
    </source>
</evidence>
<dbReference type="RefSeq" id="WP_079463867.1">
    <property type="nucleotide sequence ID" value="NZ_CP033934.1"/>
</dbReference>
<reference evidence="5 7" key="1">
    <citation type="submission" date="2017-02" db="EMBL/GenBank/DDBJ databases">
        <authorList>
            <person name="Varghese N."/>
            <person name="Submissions S."/>
        </authorList>
    </citation>
    <scope>NUCLEOTIDE SEQUENCE [LARGE SCALE GENOMIC DNA]</scope>
    <source>
        <strain evidence="5 7">DSM 16775</strain>
    </source>
</reference>